<comment type="caution">
    <text evidence="1">The sequence shown here is derived from an EMBL/GenBank/DDBJ whole genome shotgun (WGS) entry which is preliminary data.</text>
</comment>
<dbReference type="RefSeq" id="WP_083310437.1">
    <property type="nucleotide sequence ID" value="NZ_VDZJ01000016.1"/>
</dbReference>
<dbReference type="Proteomes" id="UP000234767">
    <property type="component" value="Unassembled WGS sequence"/>
</dbReference>
<evidence type="ECO:0000313" key="2">
    <source>
        <dbReference type="Proteomes" id="UP000234767"/>
    </source>
</evidence>
<reference evidence="1 2" key="1">
    <citation type="submission" date="2017-12" db="EMBL/GenBank/DDBJ databases">
        <title>Phylogenetic diversity of female urinary microbiome.</title>
        <authorList>
            <person name="Thomas-White K."/>
            <person name="Wolfe A.J."/>
        </authorList>
    </citation>
    <scope>NUCLEOTIDE SEQUENCE [LARGE SCALE GENOMIC DNA]</scope>
    <source>
        <strain evidence="1 2">UMB0321</strain>
    </source>
</reference>
<name>A0A2I1XD42_NEISI</name>
<accession>A0A2I1XD42</accession>
<dbReference type="EMBL" id="PKJO01000004">
    <property type="protein sequence ID" value="PLA40546.1"/>
    <property type="molecule type" value="Genomic_DNA"/>
</dbReference>
<gene>
    <name evidence="1" type="ORF">CYK00_04795</name>
</gene>
<proteinExistence type="predicted"/>
<evidence type="ECO:0000313" key="1">
    <source>
        <dbReference type="EMBL" id="PLA40546.1"/>
    </source>
</evidence>
<dbReference type="AlphaFoldDB" id="A0A2I1XD42"/>
<protein>
    <submittedName>
        <fullName evidence="1">Uncharacterized protein</fullName>
    </submittedName>
</protein>
<sequence>MPNYKDFGVFLIVCPDMDGSRQSVGLTALQHNITGVIVAFAKCLNTYPHVEKSSEKDFGVSIKPAVSVFRRPSTSVSARLIYISL</sequence>
<organism evidence="1 2">
    <name type="scientific">Neisseria sicca</name>
    <dbReference type="NCBI Taxonomy" id="490"/>
    <lineage>
        <taxon>Bacteria</taxon>
        <taxon>Pseudomonadati</taxon>
        <taxon>Pseudomonadota</taxon>
        <taxon>Betaproteobacteria</taxon>
        <taxon>Neisseriales</taxon>
        <taxon>Neisseriaceae</taxon>
        <taxon>Neisseria</taxon>
    </lineage>
</organism>